<comment type="caution">
    <text evidence="1">The sequence shown here is derived from an EMBL/GenBank/DDBJ whole genome shotgun (WGS) entry which is preliminary data.</text>
</comment>
<reference evidence="2" key="1">
    <citation type="journal article" date="2022" name="Mol. Ecol. Resour.">
        <title>The genomes of chicory, endive, great burdock and yacon provide insights into Asteraceae palaeo-polyploidization history and plant inulin production.</title>
        <authorList>
            <person name="Fan W."/>
            <person name="Wang S."/>
            <person name="Wang H."/>
            <person name="Wang A."/>
            <person name="Jiang F."/>
            <person name="Liu H."/>
            <person name="Zhao H."/>
            <person name="Xu D."/>
            <person name="Zhang Y."/>
        </authorList>
    </citation>
    <scope>NUCLEOTIDE SEQUENCE [LARGE SCALE GENOMIC DNA]</scope>
    <source>
        <strain evidence="2">cv. Niubang</strain>
    </source>
</reference>
<reference evidence="1 2" key="2">
    <citation type="journal article" date="2022" name="Mol. Ecol. Resour.">
        <title>The genomes of chicory, endive, great burdock and yacon provide insights into Asteraceae paleo-polyploidization history and plant inulin production.</title>
        <authorList>
            <person name="Fan W."/>
            <person name="Wang S."/>
            <person name="Wang H."/>
            <person name="Wang A."/>
            <person name="Jiang F."/>
            <person name="Liu H."/>
            <person name="Zhao H."/>
            <person name="Xu D."/>
            <person name="Zhang Y."/>
        </authorList>
    </citation>
    <scope>NUCLEOTIDE SEQUENCE [LARGE SCALE GENOMIC DNA]</scope>
    <source>
        <strain evidence="2">cv. Niubang</strain>
    </source>
</reference>
<accession>A0ACB8Z4D8</accession>
<protein>
    <submittedName>
        <fullName evidence="1">Uncharacterized protein</fullName>
    </submittedName>
</protein>
<evidence type="ECO:0000313" key="2">
    <source>
        <dbReference type="Proteomes" id="UP001055879"/>
    </source>
</evidence>
<dbReference type="EMBL" id="CM042057">
    <property type="protein sequence ID" value="KAI3692872.1"/>
    <property type="molecule type" value="Genomic_DNA"/>
</dbReference>
<proteinExistence type="predicted"/>
<dbReference type="Proteomes" id="UP001055879">
    <property type="component" value="Linkage Group LG11"/>
</dbReference>
<organism evidence="1 2">
    <name type="scientific">Arctium lappa</name>
    <name type="common">Greater burdock</name>
    <name type="synonym">Lappa major</name>
    <dbReference type="NCBI Taxonomy" id="4217"/>
    <lineage>
        <taxon>Eukaryota</taxon>
        <taxon>Viridiplantae</taxon>
        <taxon>Streptophyta</taxon>
        <taxon>Embryophyta</taxon>
        <taxon>Tracheophyta</taxon>
        <taxon>Spermatophyta</taxon>
        <taxon>Magnoliopsida</taxon>
        <taxon>eudicotyledons</taxon>
        <taxon>Gunneridae</taxon>
        <taxon>Pentapetalae</taxon>
        <taxon>asterids</taxon>
        <taxon>campanulids</taxon>
        <taxon>Asterales</taxon>
        <taxon>Asteraceae</taxon>
        <taxon>Carduoideae</taxon>
        <taxon>Cardueae</taxon>
        <taxon>Arctiinae</taxon>
        <taxon>Arctium</taxon>
    </lineage>
</organism>
<evidence type="ECO:0000313" key="1">
    <source>
        <dbReference type="EMBL" id="KAI3692872.1"/>
    </source>
</evidence>
<name>A0ACB8Z4D8_ARCLA</name>
<keyword evidence="2" id="KW-1185">Reference proteome</keyword>
<sequence>MPQLFMDLGEGARAVAFISTFRWQYAVDVPQQLYDTPTRWRVCFTLFTLLIFSFFKNPLLPVTQLAELKESEAGDH</sequence>
<gene>
    <name evidence="1" type="ORF">L6452_32697</name>
</gene>